<dbReference type="SUPFAM" id="SSF52540">
    <property type="entry name" value="P-loop containing nucleoside triphosphate hydrolases"/>
    <property type="match status" value="1"/>
</dbReference>
<evidence type="ECO:0000313" key="1">
    <source>
        <dbReference type="EMBL" id="DAF93934.1"/>
    </source>
</evidence>
<sequence>MEKMAENCPQFDCMDPSNRTFMYTPYLDPLGTSDVTTIHYVNSYPGAGKTYAALNIAEATLNDPTANYVLVYAAPTLRLLSQFRADLLRRKPAAKSRVHLIDSESDDLAVAQQLEGKLNGASVGSFRVKKAEDGDVILCTHDCLLRVRLDMPGKDRISLIFDEARQCVQTSLTVKAPAKVLQDLKQCVEVIEPREYRGGVLARWSWKSGAEPMTEHRLKRIWESAQRPKAQYVTRLHKVLEHVRNGTLHVWVAFHEEQRKGELQNVEVQITLSPQRLFYGYGRVLILSAFFNHSQMYYLLKRGELAGKISQYAASKDATLLIDVSDQLIRADRIERIRDARLACATMTYIFEEESLTKAHINQGIVIPYMPTWRRDEVNETYTKLRDQEPGAIKNESYKKFLARARNPAFEMTSAAIPRYQLISDLKPSKYSVIRYMSKAATALQSKWLETQAMEAEPLLLCINSKDSSDSHSGLWEKENLDKLLGDSVIRVPVVSQGLNEWRRYHTAAFLATLKLTPDQINFFKAIIPDYNPDLDRTVDQCIQFLFRSGARVAKSDKPLFFVVSDQRLAEQVASVLDSGMRIVSPTDLVPTWKKKSILLYSKGSAASVAARESSRYKSAAYKQAKKVQRAAVRSGPEFREFNRLDVAVRRAEQAGKDTSALIEQRERARAAWKAAKQPSK</sequence>
<proteinExistence type="predicted"/>
<dbReference type="InterPro" id="IPR027417">
    <property type="entry name" value="P-loop_NTPase"/>
</dbReference>
<organism evidence="1">
    <name type="scientific">Myoviridae sp. ctu2j3</name>
    <dbReference type="NCBI Taxonomy" id="2825197"/>
    <lineage>
        <taxon>Viruses</taxon>
        <taxon>Duplodnaviria</taxon>
        <taxon>Heunggongvirae</taxon>
        <taxon>Uroviricota</taxon>
        <taxon>Caudoviricetes</taxon>
    </lineage>
</organism>
<dbReference type="Gene3D" id="3.40.50.300">
    <property type="entry name" value="P-loop containing nucleotide triphosphate hydrolases"/>
    <property type="match status" value="1"/>
</dbReference>
<accession>A0A8S5UHU1</accession>
<protein>
    <submittedName>
        <fullName evidence="1">SF2-N</fullName>
    </submittedName>
</protein>
<name>A0A8S5UHU1_9CAUD</name>
<reference evidence="1" key="1">
    <citation type="journal article" date="2021" name="Proc. Natl. Acad. Sci. U.S.A.">
        <title>A Catalog of Tens of Thousands of Viruses from Human Metagenomes Reveals Hidden Associations with Chronic Diseases.</title>
        <authorList>
            <person name="Tisza M.J."/>
            <person name="Buck C.B."/>
        </authorList>
    </citation>
    <scope>NUCLEOTIDE SEQUENCE</scope>
    <source>
        <strain evidence="1">Ctu2j3</strain>
    </source>
</reference>
<dbReference type="EMBL" id="BK016090">
    <property type="protein sequence ID" value="DAF93934.1"/>
    <property type="molecule type" value="Genomic_DNA"/>
</dbReference>